<evidence type="ECO:0000259" key="5">
    <source>
        <dbReference type="PROSITE" id="PS50887"/>
    </source>
</evidence>
<reference evidence="6" key="1">
    <citation type="submission" date="2022-02" db="EMBL/GenBank/DDBJ databases">
        <title>Emergence and expansion in Europe of a Vibrio aestuarianus clonal complex pathogenic for oysters.</title>
        <authorList>
            <person name="Mesnil A."/>
            <person name="Travers M.-A."/>
        </authorList>
    </citation>
    <scope>NUCLEOTIDE SEQUENCE</scope>
    <source>
        <strain evidence="6">19_064_15T1</strain>
    </source>
</reference>
<dbReference type="AlphaFoldDB" id="A0A9X4F8K1"/>
<dbReference type="PANTHER" id="PTHR45138">
    <property type="entry name" value="REGULATORY COMPONENTS OF SENSORY TRANSDUCTION SYSTEM"/>
    <property type="match status" value="1"/>
</dbReference>
<evidence type="ECO:0000313" key="7">
    <source>
        <dbReference type="Proteomes" id="UP001140978"/>
    </source>
</evidence>
<dbReference type="PANTHER" id="PTHR45138:SF9">
    <property type="entry name" value="DIGUANYLATE CYCLASE DGCM-RELATED"/>
    <property type="match status" value="1"/>
</dbReference>
<dbReference type="Pfam" id="PF00990">
    <property type="entry name" value="GGDEF"/>
    <property type="match status" value="1"/>
</dbReference>
<comment type="caution">
    <text evidence="6">The sequence shown here is derived from an EMBL/GenBank/DDBJ whole genome shotgun (WGS) entry which is preliminary data.</text>
</comment>
<dbReference type="GO" id="GO:0052621">
    <property type="term" value="F:diguanylate cyclase activity"/>
    <property type="evidence" value="ECO:0007669"/>
    <property type="project" value="UniProtKB-EC"/>
</dbReference>
<dbReference type="FunFam" id="3.30.70.270:FF:000001">
    <property type="entry name" value="Diguanylate cyclase domain protein"/>
    <property type="match status" value="1"/>
</dbReference>
<comment type="cofactor">
    <cofactor evidence="1">
        <name>Mg(2+)</name>
        <dbReference type="ChEBI" id="CHEBI:18420"/>
    </cofactor>
</comment>
<dbReference type="Gene3D" id="3.30.70.270">
    <property type="match status" value="1"/>
</dbReference>
<dbReference type="GO" id="GO:0005886">
    <property type="term" value="C:plasma membrane"/>
    <property type="evidence" value="ECO:0007669"/>
    <property type="project" value="TreeGrafter"/>
</dbReference>
<dbReference type="EC" id="2.7.7.65" evidence="2"/>
<comment type="catalytic activity">
    <reaction evidence="3">
        <text>2 GTP = 3',3'-c-di-GMP + 2 diphosphate</text>
        <dbReference type="Rhea" id="RHEA:24898"/>
        <dbReference type="ChEBI" id="CHEBI:33019"/>
        <dbReference type="ChEBI" id="CHEBI:37565"/>
        <dbReference type="ChEBI" id="CHEBI:58805"/>
        <dbReference type="EC" id="2.7.7.65"/>
    </reaction>
</comment>
<keyword evidence="4" id="KW-0812">Transmembrane</keyword>
<evidence type="ECO:0000256" key="4">
    <source>
        <dbReference type="SAM" id="Phobius"/>
    </source>
</evidence>
<dbReference type="Proteomes" id="UP001140978">
    <property type="component" value="Unassembled WGS sequence"/>
</dbReference>
<evidence type="ECO:0000313" key="6">
    <source>
        <dbReference type="EMBL" id="MDE1345490.1"/>
    </source>
</evidence>
<dbReference type="InterPro" id="IPR043128">
    <property type="entry name" value="Rev_trsase/Diguanyl_cyclase"/>
</dbReference>
<keyword evidence="4" id="KW-0472">Membrane</keyword>
<dbReference type="InterPro" id="IPR050469">
    <property type="entry name" value="Diguanylate_Cyclase"/>
</dbReference>
<sequence>MNNNVSLKSIILGPIVFALIMVMLVVHNYMNIVNEDIDNQYAYIDASLTRSAKVITSLDYSFTSYFKNRDVQLVDLNREVSGGLCRMWPFESSILADNKSHDIPTVEISYMLVGKESLCDESSALFKRAARKIALAPILSFLHDLDDFIYGIHYVDNFGYVMSSPDTVSKNINKDTLAIVKSRPYWQKTAANHNQVTVSGPAILGEFSLSEPVLSMTLPVMYKDKFQGAIALNIEVDKLLNKQSKLTNLIHLIDNKTTPVPDNAYREKLLNIDGLDFHHLLYYELNWHDEFKNFLEVKKFNLTVVFIVYLFSVVTLFYFNSRVEQAHLKDLAARDPMTGLLNRRGLEAFLSKIKGGEYAVIAVLDIDDFKTINDNYGHDVGDNVICYVADQIETNTRDSDAVARFGGEEFVVYLTGHNVERMKQIMQRVKDAIVADSNRVIDSGFTISGGVEVVKRGTGDFETWFKAADEKLYQAKKTGKNKLVF</sequence>
<gene>
    <name evidence="6" type="ORF">L9X51_03415</name>
</gene>
<feature type="transmembrane region" description="Helical" evidence="4">
    <location>
        <begin position="6"/>
        <end position="26"/>
    </location>
</feature>
<dbReference type="SMART" id="SM00267">
    <property type="entry name" value="GGDEF"/>
    <property type="match status" value="1"/>
</dbReference>
<evidence type="ECO:0000256" key="1">
    <source>
        <dbReference type="ARBA" id="ARBA00001946"/>
    </source>
</evidence>
<dbReference type="InterPro" id="IPR029787">
    <property type="entry name" value="Nucleotide_cyclase"/>
</dbReference>
<dbReference type="EMBL" id="JAKNAX010000006">
    <property type="protein sequence ID" value="MDE1345490.1"/>
    <property type="molecule type" value="Genomic_DNA"/>
</dbReference>
<organism evidence="6 7">
    <name type="scientific">Vibrio aestuarianus</name>
    <dbReference type="NCBI Taxonomy" id="28171"/>
    <lineage>
        <taxon>Bacteria</taxon>
        <taxon>Pseudomonadati</taxon>
        <taxon>Pseudomonadota</taxon>
        <taxon>Gammaproteobacteria</taxon>
        <taxon>Vibrionales</taxon>
        <taxon>Vibrionaceae</taxon>
        <taxon>Vibrio</taxon>
    </lineage>
</organism>
<keyword evidence="4" id="KW-1133">Transmembrane helix</keyword>
<dbReference type="SUPFAM" id="SSF55073">
    <property type="entry name" value="Nucleotide cyclase"/>
    <property type="match status" value="1"/>
</dbReference>
<dbReference type="GO" id="GO:1902201">
    <property type="term" value="P:negative regulation of bacterial-type flagellum-dependent cell motility"/>
    <property type="evidence" value="ECO:0007669"/>
    <property type="project" value="TreeGrafter"/>
</dbReference>
<evidence type="ECO:0000256" key="3">
    <source>
        <dbReference type="ARBA" id="ARBA00034247"/>
    </source>
</evidence>
<dbReference type="GO" id="GO:0043709">
    <property type="term" value="P:cell adhesion involved in single-species biofilm formation"/>
    <property type="evidence" value="ECO:0007669"/>
    <property type="project" value="TreeGrafter"/>
</dbReference>
<proteinExistence type="predicted"/>
<evidence type="ECO:0000256" key="2">
    <source>
        <dbReference type="ARBA" id="ARBA00012528"/>
    </source>
</evidence>
<dbReference type="PROSITE" id="PS50887">
    <property type="entry name" value="GGDEF"/>
    <property type="match status" value="1"/>
</dbReference>
<dbReference type="NCBIfam" id="TIGR00254">
    <property type="entry name" value="GGDEF"/>
    <property type="match status" value="1"/>
</dbReference>
<dbReference type="RefSeq" id="WP_176313030.1">
    <property type="nucleotide sequence ID" value="NZ_JAKNAX010000006.1"/>
</dbReference>
<dbReference type="InterPro" id="IPR000160">
    <property type="entry name" value="GGDEF_dom"/>
</dbReference>
<protein>
    <recommendedName>
        <fullName evidence="2">diguanylate cyclase</fullName>
        <ecNumber evidence="2">2.7.7.65</ecNumber>
    </recommendedName>
</protein>
<feature type="transmembrane region" description="Helical" evidence="4">
    <location>
        <begin position="300"/>
        <end position="319"/>
    </location>
</feature>
<feature type="domain" description="GGDEF" evidence="5">
    <location>
        <begin position="357"/>
        <end position="485"/>
    </location>
</feature>
<accession>A0A9X4F8K1</accession>
<name>A0A9X4F8K1_9VIBR</name>
<dbReference type="CDD" id="cd01949">
    <property type="entry name" value="GGDEF"/>
    <property type="match status" value="1"/>
</dbReference>